<evidence type="ECO:0000313" key="13">
    <source>
        <dbReference type="Proteomes" id="UP000504617"/>
    </source>
</evidence>
<dbReference type="OrthoDB" id="5575at2759"/>
<keyword evidence="11" id="KW-0143">Chaperone</keyword>
<keyword evidence="13" id="KW-1185">Reference proteome</keyword>
<dbReference type="Pfam" id="PF00271">
    <property type="entry name" value="Helicase_C"/>
    <property type="match status" value="1"/>
</dbReference>
<evidence type="ECO:0000256" key="4">
    <source>
        <dbReference type="ARBA" id="ARBA00022741"/>
    </source>
</evidence>
<sequence length="572" mass="65419">MAKPVYHAIMKHSPKKPVIVFVPSRKQTRLTAIDILTTCASDVQRHRFLHCTEKDVAPYLDKLNDNTLKETVVNGVGYLHEGLTSMERRVVEQLFSSGAIQVVVASRSLCWGMNLAAHLVIIMDTQYYNGKIHAYVDYPIYDVLQMVGRANRPLQDDEGRCVIMCQGSKKDFFKKFLYEPLPVESHLDHCMHDHFNAEIVTKTIENKQDAVDYLTWTFLYRRMTQNPNYYNLQGVSHRHLSDHLSELVEQTLSDLEQSKCISVEDEMDVAPLNLGMIAAYYYINYTTIELFSMSLNAKTKVRGLIEIISNAAEYENIPIRHHEDNLLRQLAQKVPHKLNNPKFNDPHIKTNLLLQAHLSRMQLSAELQSDTEEILSKAIRLIQACVDVLSSNGWLSPALAAMELAQMVTQAMWSKDSYLKQLPHFTSENIRRCTEKGVESVFDIMEMEDEDRNVLLQLSDAQIADVARFCNRYPNIELSYEVVEKESIHSGGPVVVLVQLEREEEVTGPVIAPLFPQKREEGWWVVIGDSKSNSLISIKRLTLQQKAKVRHSRIYISLGYCSDPAAQIRQTL</sequence>
<dbReference type="GO" id="GO:0016787">
    <property type="term" value="F:hydrolase activity"/>
    <property type="evidence" value="ECO:0007669"/>
    <property type="project" value="UniProtKB-KW"/>
</dbReference>
<dbReference type="Gene3D" id="1.10.3380.10">
    <property type="entry name" value="Sec63 N-terminal domain-like domain"/>
    <property type="match status" value="1"/>
</dbReference>
<dbReference type="InterPro" id="IPR036390">
    <property type="entry name" value="WH_DNA-bd_sf"/>
</dbReference>
<keyword evidence="5" id="KW-0378">Hydrolase</keyword>
<accession>A0A6I9YAD2</accession>
<dbReference type="GO" id="GO:0005681">
    <property type="term" value="C:spliceosomal complex"/>
    <property type="evidence" value="ECO:0007669"/>
    <property type="project" value="TreeGrafter"/>
</dbReference>
<dbReference type="Pfam" id="PF02889">
    <property type="entry name" value="Sec63"/>
    <property type="match status" value="1"/>
</dbReference>
<evidence type="ECO:0000259" key="12">
    <source>
        <dbReference type="PROSITE" id="PS51194"/>
    </source>
</evidence>
<dbReference type="AlphaFoldDB" id="A0A6I9YAD2"/>
<keyword evidence="8" id="KW-0067">ATP-binding</keyword>
<organism evidence="13 14">
    <name type="scientific">Thamnophis sirtalis</name>
    <dbReference type="NCBI Taxonomy" id="35019"/>
    <lineage>
        <taxon>Eukaryota</taxon>
        <taxon>Metazoa</taxon>
        <taxon>Chordata</taxon>
        <taxon>Craniata</taxon>
        <taxon>Vertebrata</taxon>
        <taxon>Euteleostomi</taxon>
        <taxon>Lepidosauria</taxon>
        <taxon>Squamata</taxon>
        <taxon>Bifurcata</taxon>
        <taxon>Unidentata</taxon>
        <taxon>Episquamata</taxon>
        <taxon>Toxicofera</taxon>
        <taxon>Serpentes</taxon>
        <taxon>Colubroidea</taxon>
        <taxon>Colubridae</taxon>
        <taxon>Natricinae</taxon>
        <taxon>Thamnophis</taxon>
    </lineage>
</organism>
<dbReference type="KEGG" id="tsr:106547533"/>
<dbReference type="FunFam" id="1.10.3380.10:FF:000004">
    <property type="entry name" value="U5 small nuclear ribonucleoprotein 200 kDa helicase"/>
    <property type="match status" value="1"/>
</dbReference>
<dbReference type="RefSeq" id="XP_013920220.1">
    <property type="nucleotide sequence ID" value="XM_014064745.1"/>
</dbReference>
<keyword evidence="4" id="KW-0547">Nucleotide-binding</keyword>
<dbReference type="FunFam" id="1.10.10.10:FF:000012">
    <property type="entry name" value="U5 small nuclear ribonucleoprotein helicase"/>
    <property type="match status" value="1"/>
</dbReference>
<dbReference type="InterPro" id="IPR035892">
    <property type="entry name" value="C2_domain_sf"/>
</dbReference>
<dbReference type="GO" id="GO:0003724">
    <property type="term" value="F:RNA helicase activity"/>
    <property type="evidence" value="ECO:0007669"/>
    <property type="project" value="TreeGrafter"/>
</dbReference>
<evidence type="ECO:0000256" key="11">
    <source>
        <dbReference type="ARBA" id="ARBA00023186"/>
    </source>
</evidence>
<evidence type="ECO:0000256" key="3">
    <source>
        <dbReference type="ARBA" id="ARBA00022692"/>
    </source>
</evidence>
<evidence type="ECO:0000256" key="9">
    <source>
        <dbReference type="ARBA" id="ARBA00022989"/>
    </source>
</evidence>
<protein>
    <submittedName>
        <fullName evidence="14">U5 small nuclear ribonucleoprotein 200 kDa helicase-like</fullName>
    </submittedName>
</protein>
<dbReference type="GO" id="GO:0016020">
    <property type="term" value="C:membrane"/>
    <property type="evidence" value="ECO:0007669"/>
    <property type="project" value="UniProtKB-SubCell"/>
</dbReference>
<evidence type="ECO:0000256" key="8">
    <source>
        <dbReference type="ARBA" id="ARBA00022840"/>
    </source>
</evidence>
<comment type="subcellular location">
    <subcellularLocation>
        <location evidence="2">Endoplasmic reticulum</location>
    </subcellularLocation>
    <subcellularLocation>
        <location evidence="1">Membrane</location>
        <topology evidence="1">Multi-pass membrane protein</topology>
    </subcellularLocation>
</comment>
<dbReference type="Pfam" id="PF23445">
    <property type="entry name" value="WHD_SNRNP200"/>
    <property type="match status" value="1"/>
</dbReference>
<dbReference type="Gene3D" id="1.10.150.20">
    <property type="entry name" value="5' to 3' exonuclease, C-terminal subdomain"/>
    <property type="match status" value="1"/>
</dbReference>
<dbReference type="InterPro" id="IPR057842">
    <property type="entry name" value="WH_MER3"/>
</dbReference>
<dbReference type="PANTHER" id="PTHR24075:SF5">
    <property type="entry name" value="U5 SMALL NUCLEAR RIBONUCLEOPROTEIN 200 KDA HELICASE"/>
    <property type="match status" value="1"/>
</dbReference>
<proteinExistence type="predicted"/>
<keyword evidence="3" id="KW-0812">Transmembrane</keyword>
<dbReference type="InterPro" id="IPR036388">
    <property type="entry name" value="WH-like_DNA-bd_sf"/>
</dbReference>
<keyword evidence="6" id="KW-0347">Helicase</keyword>
<evidence type="ECO:0000256" key="1">
    <source>
        <dbReference type="ARBA" id="ARBA00004141"/>
    </source>
</evidence>
<dbReference type="GO" id="GO:0005524">
    <property type="term" value="F:ATP binding"/>
    <property type="evidence" value="ECO:0007669"/>
    <property type="project" value="UniProtKB-KW"/>
</dbReference>
<dbReference type="InterPro" id="IPR014756">
    <property type="entry name" value="Ig_E-set"/>
</dbReference>
<dbReference type="PROSITE" id="PS51194">
    <property type="entry name" value="HELICASE_CTER"/>
    <property type="match status" value="1"/>
</dbReference>
<dbReference type="Gene3D" id="2.60.40.150">
    <property type="entry name" value="C2 domain"/>
    <property type="match status" value="1"/>
</dbReference>
<dbReference type="SUPFAM" id="SSF52540">
    <property type="entry name" value="P-loop containing nucleoside triphosphate hydrolases"/>
    <property type="match status" value="1"/>
</dbReference>
<evidence type="ECO:0000256" key="2">
    <source>
        <dbReference type="ARBA" id="ARBA00004240"/>
    </source>
</evidence>
<keyword evidence="10" id="KW-0472">Membrane</keyword>
<dbReference type="Proteomes" id="UP000504617">
    <property type="component" value="Unplaced"/>
</dbReference>
<dbReference type="Gene3D" id="1.10.10.10">
    <property type="entry name" value="Winged helix-like DNA-binding domain superfamily/Winged helix DNA-binding domain"/>
    <property type="match status" value="1"/>
</dbReference>
<dbReference type="Gene3D" id="3.40.50.300">
    <property type="entry name" value="P-loop containing nucleotide triphosphate hydrolases"/>
    <property type="match status" value="1"/>
</dbReference>
<feature type="domain" description="Helicase C-terminal" evidence="12">
    <location>
        <begin position="4"/>
        <end position="212"/>
    </location>
</feature>
<dbReference type="SMART" id="SM00973">
    <property type="entry name" value="Sec63"/>
    <property type="match status" value="1"/>
</dbReference>
<dbReference type="GO" id="GO:0005783">
    <property type="term" value="C:endoplasmic reticulum"/>
    <property type="evidence" value="ECO:0007669"/>
    <property type="project" value="UniProtKB-SubCell"/>
</dbReference>
<dbReference type="InterPro" id="IPR004179">
    <property type="entry name" value="Sec63-dom"/>
</dbReference>
<evidence type="ECO:0000256" key="10">
    <source>
        <dbReference type="ARBA" id="ARBA00023136"/>
    </source>
</evidence>
<dbReference type="GO" id="GO:0003723">
    <property type="term" value="F:RNA binding"/>
    <property type="evidence" value="ECO:0007669"/>
    <property type="project" value="TreeGrafter"/>
</dbReference>
<dbReference type="SMART" id="SM00490">
    <property type="entry name" value="HELICc"/>
    <property type="match status" value="1"/>
</dbReference>
<dbReference type="GeneID" id="106547533"/>
<dbReference type="CDD" id="cd18795">
    <property type="entry name" value="SF2_C_Ski2"/>
    <property type="match status" value="1"/>
</dbReference>
<evidence type="ECO:0000256" key="7">
    <source>
        <dbReference type="ARBA" id="ARBA00022824"/>
    </source>
</evidence>
<gene>
    <name evidence="14" type="primary">LOC106547533</name>
</gene>
<dbReference type="SUPFAM" id="SSF81296">
    <property type="entry name" value="E set domains"/>
    <property type="match status" value="1"/>
</dbReference>
<dbReference type="SUPFAM" id="SSF158702">
    <property type="entry name" value="Sec63 N-terminal domain-like"/>
    <property type="match status" value="1"/>
</dbReference>
<dbReference type="PANTHER" id="PTHR24075">
    <property type="entry name" value="SEC63 DOMAIN-CONTAINING"/>
    <property type="match status" value="1"/>
</dbReference>
<reference evidence="14" key="1">
    <citation type="submission" date="2025-08" db="UniProtKB">
        <authorList>
            <consortium name="RefSeq"/>
        </authorList>
    </citation>
    <scope>IDENTIFICATION</scope>
</reference>
<name>A0A6I9YAD2_9SAUR</name>
<dbReference type="GO" id="GO:0000388">
    <property type="term" value="P:spliceosome conformational change to release U4 (or U4atac) and U1 (or U11)"/>
    <property type="evidence" value="ECO:0007669"/>
    <property type="project" value="TreeGrafter"/>
</dbReference>
<keyword evidence="9" id="KW-1133">Transmembrane helix</keyword>
<keyword evidence="7" id="KW-0256">Endoplasmic reticulum</keyword>
<dbReference type="InterPro" id="IPR001650">
    <property type="entry name" value="Helicase_C-like"/>
</dbReference>
<evidence type="ECO:0000256" key="5">
    <source>
        <dbReference type="ARBA" id="ARBA00022801"/>
    </source>
</evidence>
<evidence type="ECO:0000256" key="6">
    <source>
        <dbReference type="ARBA" id="ARBA00022806"/>
    </source>
</evidence>
<dbReference type="FunFam" id="1.10.150.20:FF:000013">
    <property type="entry name" value="U5 small nuclear ribonucleoprotein kDa helicase"/>
    <property type="match status" value="1"/>
</dbReference>
<dbReference type="InterPro" id="IPR027417">
    <property type="entry name" value="P-loop_NTPase"/>
</dbReference>
<dbReference type="SUPFAM" id="SSF46785">
    <property type="entry name" value="Winged helix' DNA-binding domain"/>
    <property type="match status" value="1"/>
</dbReference>
<dbReference type="FunFam" id="3.40.50.300:FF:000368">
    <property type="entry name" value="U5 small nuclear ribonucleoprotein 200 kDa helicase"/>
    <property type="match status" value="1"/>
</dbReference>
<evidence type="ECO:0000313" key="14">
    <source>
        <dbReference type="RefSeq" id="XP_013920220.1"/>
    </source>
</evidence>